<gene>
    <name evidence="1" type="ORF">BLL36_28660</name>
</gene>
<evidence type="ECO:0000313" key="1">
    <source>
        <dbReference type="EMBL" id="ONH49675.1"/>
    </source>
</evidence>
<comment type="caution">
    <text evidence="1">The sequence shown here is derived from an EMBL/GenBank/DDBJ whole genome shotgun (WGS) entry which is preliminary data.</text>
</comment>
<dbReference type="RefSeq" id="WP_076955086.1">
    <property type="nucleotide sequence ID" value="NZ_MNPW01000025.1"/>
</dbReference>
<protein>
    <submittedName>
        <fullName evidence="1">Uncharacterized protein</fullName>
    </submittedName>
</protein>
<sequence>MCIWNLQVIYFLFLSKEGVCIPLLEKNIKYVESDLIYSEDFLRNESIIYRDLFSEECIEYIYGLVVGLMNEMRTLTFEESKEALDGLSFLQGVGATALWKFNCNLKLELESFVREFDRLDVVEERERLYLLAQEK</sequence>
<reference evidence="1 2" key="1">
    <citation type="submission" date="2016-10" db="EMBL/GenBank/DDBJ databases">
        <title>Pseudomonas lactis sp. nov. and Pseudomonas paralactis sp. nov., isolated from bovine raw milk.</title>
        <authorList>
            <person name="Von Neubeck M."/>
            <person name="Huptas C."/>
            <person name="Glueck C."/>
            <person name="Krewinkel M."/>
            <person name="Stoeckel M."/>
            <person name="Stressler T."/>
            <person name="Fischer L."/>
            <person name="Hinrichs J."/>
            <person name="Scherer S."/>
            <person name="Wenning M."/>
        </authorList>
    </citation>
    <scope>NUCLEOTIDE SEQUENCE [LARGE SCALE GENOMIC DNA]</scope>
    <source>
        <strain evidence="1 2">DSM 17516</strain>
    </source>
</reference>
<accession>A0A1V2JX25</accession>
<dbReference type="Proteomes" id="UP000189295">
    <property type="component" value="Unassembled WGS sequence"/>
</dbReference>
<dbReference type="AlphaFoldDB" id="A0A1V2JX25"/>
<proteinExistence type="predicted"/>
<name>A0A1V2JX25_PSECE</name>
<organism evidence="1 2">
    <name type="scientific">Pseudomonas cedrina subsp. cedrina</name>
    <dbReference type="NCBI Taxonomy" id="76762"/>
    <lineage>
        <taxon>Bacteria</taxon>
        <taxon>Pseudomonadati</taxon>
        <taxon>Pseudomonadota</taxon>
        <taxon>Gammaproteobacteria</taxon>
        <taxon>Pseudomonadales</taxon>
        <taxon>Pseudomonadaceae</taxon>
        <taxon>Pseudomonas</taxon>
    </lineage>
</organism>
<evidence type="ECO:0000313" key="2">
    <source>
        <dbReference type="Proteomes" id="UP000189295"/>
    </source>
</evidence>
<dbReference type="EMBL" id="MNPW01000025">
    <property type="protein sequence ID" value="ONH49675.1"/>
    <property type="molecule type" value="Genomic_DNA"/>
</dbReference>
<dbReference type="OrthoDB" id="9256195at2"/>